<proteinExistence type="predicted"/>
<keyword evidence="1" id="KW-0808">Transferase</keyword>
<reference evidence="1" key="1">
    <citation type="submission" date="2016-04" db="EMBL/GenBank/DDBJ databases">
        <authorList>
            <person name="Evans L.H."/>
            <person name="Alamgir A."/>
            <person name="Owens N."/>
            <person name="Weber N.D."/>
            <person name="Virtaneva K."/>
            <person name="Barbian K."/>
            <person name="Babar A."/>
            <person name="Rosenke K."/>
        </authorList>
    </citation>
    <scope>NUCLEOTIDE SEQUENCE [LARGE SCALE GENOMIC DNA]</scope>
    <source>
        <strain evidence="1">IFM 0406</strain>
    </source>
</reference>
<dbReference type="Gene3D" id="3.75.10.10">
    <property type="entry name" value="L-arginine/glycine Amidinotransferase, Chain A"/>
    <property type="match status" value="1"/>
</dbReference>
<dbReference type="STRING" id="455432.AWN90_04995"/>
<accession>A0A164J1U8</accession>
<dbReference type="EMBL" id="LWGR01000016">
    <property type="protein sequence ID" value="KZM69959.1"/>
    <property type="molecule type" value="Genomic_DNA"/>
</dbReference>
<dbReference type="AlphaFoldDB" id="A0A164J1U8"/>
<gene>
    <name evidence="1" type="ORF">AWN90_04995</name>
</gene>
<organism evidence="1 2">
    <name type="scientific">Nocardia terpenica</name>
    <dbReference type="NCBI Taxonomy" id="455432"/>
    <lineage>
        <taxon>Bacteria</taxon>
        <taxon>Bacillati</taxon>
        <taxon>Actinomycetota</taxon>
        <taxon>Actinomycetes</taxon>
        <taxon>Mycobacteriales</taxon>
        <taxon>Nocardiaceae</taxon>
        <taxon>Nocardia</taxon>
    </lineage>
</organism>
<protein>
    <submittedName>
        <fullName evidence="1">Amidinotransferase</fullName>
    </submittedName>
</protein>
<keyword evidence="2" id="KW-1185">Reference proteome</keyword>
<dbReference type="RefSeq" id="WP_067578101.1">
    <property type="nucleotide sequence ID" value="NZ_JABMCZ010000003.1"/>
</dbReference>
<sequence>MTTTAPAPAVQPINATQLDRPAYLLNPPFSFSTDVANNIWMEELTGAEREPNARKAMVQFLDLYSYLAAEGLVYLLPTPRTTGLQDLVFTANLGIVLEHLPDRKTVVLSNFTSPPRVGETEVGRVFFESMGYQVHVPETKFEGEAELKHLHDNVYVGGYGLRSERETYDWMERTFDMKIVKLAETDPYLYHLDCSVFPITREQTLVCTEMFEDEEIEELEKYTDIIEVSADAAYSGLCNSVRLHNTIINASHIHDLKAGSKDYSEELAKNRELEDIANELAFELTLVNLSEYHKGGALLSCMVMHLNRYSYTFPLL</sequence>
<dbReference type="Proteomes" id="UP000076512">
    <property type="component" value="Unassembled WGS sequence"/>
</dbReference>
<evidence type="ECO:0000313" key="2">
    <source>
        <dbReference type="Proteomes" id="UP000076512"/>
    </source>
</evidence>
<comment type="caution">
    <text evidence="1">The sequence shown here is derived from an EMBL/GenBank/DDBJ whole genome shotgun (WGS) entry which is preliminary data.</text>
</comment>
<name>A0A164J1U8_9NOCA</name>
<dbReference type="Pfam" id="PF19420">
    <property type="entry name" value="DDAH_eukar"/>
    <property type="match status" value="1"/>
</dbReference>
<dbReference type="SUPFAM" id="SSF55909">
    <property type="entry name" value="Pentein"/>
    <property type="match status" value="1"/>
</dbReference>
<evidence type="ECO:0000313" key="1">
    <source>
        <dbReference type="EMBL" id="KZM69959.1"/>
    </source>
</evidence>
<dbReference type="GO" id="GO:0016740">
    <property type="term" value="F:transferase activity"/>
    <property type="evidence" value="ECO:0007669"/>
    <property type="project" value="UniProtKB-KW"/>
</dbReference>
<dbReference type="OrthoDB" id="9814070at2"/>